<dbReference type="SUPFAM" id="SSF64438">
    <property type="entry name" value="CNF1/YfiH-like putative cysteine hydrolases"/>
    <property type="match status" value="1"/>
</dbReference>
<dbReference type="PANTHER" id="PTHR30616">
    <property type="entry name" value="UNCHARACTERIZED PROTEIN YFIH"/>
    <property type="match status" value="1"/>
</dbReference>
<keyword evidence="7" id="KW-0808">Transferase</keyword>
<dbReference type="PANTHER" id="PTHR30616:SF2">
    <property type="entry name" value="PURINE NUCLEOSIDE PHOSPHORYLASE LACC1"/>
    <property type="match status" value="1"/>
</dbReference>
<dbReference type="eggNOG" id="COG1496">
    <property type="taxonomic scope" value="Bacteria"/>
</dbReference>
<dbReference type="Gene3D" id="3.60.140.10">
    <property type="entry name" value="CNF1/YfiH-like putative cysteine hydrolases"/>
    <property type="match status" value="1"/>
</dbReference>
<evidence type="ECO:0000256" key="3">
    <source>
        <dbReference type="ARBA" id="ARBA00001973"/>
    </source>
</evidence>
<comment type="cofactor">
    <cofactor evidence="3">
        <name>Cu(2+)</name>
        <dbReference type="ChEBI" id="CHEBI:29036"/>
    </cofactor>
</comment>
<sequence length="255" mass="26718">MGGGDPPSLGGPPPLAWQAVPVRIRRVVTTRQGGVSKPPYESFNLGDHVGDDPAAVTANRRRLAEGLGLPVDRLVWMEQVHGRTVQVVDGPATEPLEATDAVVTKAERLALVVLTADCVPVLLGDPEAGVIAAVHAGRVGARVGVVPAALEAMRGLGARPEHVEVLLGPAVCGQCYEVPAAMRDDVEEHLPGSAVKSRAGKPALDLRAGIWQQLADAGVGRIGVDPRCTVEEKDLFSHRREPGTGRLAGVIWIDA</sequence>
<comment type="similarity">
    <text evidence="5 16">Belongs to the purine nucleoside phosphorylase YfiH/LACC1 family.</text>
</comment>
<keyword evidence="10" id="KW-0862">Zinc</keyword>
<proteinExistence type="inferred from homology"/>
<dbReference type="InterPro" id="IPR011324">
    <property type="entry name" value="Cytotoxic_necrot_fac-like_cat"/>
</dbReference>
<dbReference type="InterPro" id="IPR003730">
    <property type="entry name" value="Cu_polyphenol_OxRdtase"/>
</dbReference>
<keyword evidence="9" id="KW-0378">Hydrolase</keyword>
<evidence type="ECO:0000256" key="4">
    <source>
        <dbReference type="ARBA" id="ARBA00003215"/>
    </source>
</evidence>
<dbReference type="KEGG" id="sesp:BN6_69030"/>
<dbReference type="AlphaFoldDB" id="K0K1Q6"/>
<keyword evidence="8" id="KW-0479">Metal-binding</keyword>
<comment type="catalytic activity">
    <reaction evidence="13">
        <text>adenosine + H2O + H(+) = inosine + NH4(+)</text>
        <dbReference type="Rhea" id="RHEA:24408"/>
        <dbReference type="ChEBI" id="CHEBI:15377"/>
        <dbReference type="ChEBI" id="CHEBI:15378"/>
        <dbReference type="ChEBI" id="CHEBI:16335"/>
        <dbReference type="ChEBI" id="CHEBI:17596"/>
        <dbReference type="ChEBI" id="CHEBI:28938"/>
        <dbReference type="EC" id="3.5.4.4"/>
    </reaction>
    <physiologicalReaction direction="left-to-right" evidence="13">
        <dbReference type="Rhea" id="RHEA:24409"/>
    </physiologicalReaction>
</comment>
<comment type="cofactor">
    <cofactor evidence="2">
        <name>Zn(2+)</name>
        <dbReference type="ChEBI" id="CHEBI:29105"/>
    </cofactor>
</comment>
<evidence type="ECO:0000256" key="7">
    <source>
        <dbReference type="ARBA" id="ARBA00022679"/>
    </source>
</evidence>
<dbReference type="InterPro" id="IPR038371">
    <property type="entry name" value="Cu_polyphenol_OxRdtase_sf"/>
</dbReference>
<evidence type="ECO:0000256" key="11">
    <source>
        <dbReference type="ARBA" id="ARBA00023002"/>
    </source>
</evidence>
<evidence type="ECO:0000256" key="5">
    <source>
        <dbReference type="ARBA" id="ARBA00007353"/>
    </source>
</evidence>
<dbReference type="GO" id="GO:0016787">
    <property type="term" value="F:hydrolase activity"/>
    <property type="evidence" value="ECO:0007669"/>
    <property type="project" value="UniProtKB-KW"/>
</dbReference>
<evidence type="ECO:0000256" key="10">
    <source>
        <dbReference type="ARBA" id="ARBA00022833"/>
    </source>
</evidence>
<evidence type="ECO:0000256" key="14">
    <source>
        <dbReference type="ARBA" id="ARBA00048968"/>
    </source>
</evidence>
<dbReference type="CDD" id="cd16833">
    <property type="entry name" value="YfiH"/>
    <property type="match status" value="1"/>
</dbReference>
<reference evidence="17 18" key="1">
    <citation type="journal article" date="2012" name="BMC Genomics">
        <title>Complete genome sequence of Saccharothrix espanaensis DSM 44229T and comparison to the other completely sequenced Pseudonocardiaceae.</title>
        <authorList>
            <person name="Strobel T."/>
            <person name="Al-Dilaimi A."/>
            <person name="Blom J."/>
            <person name="Gessner A."/>
            <person name="Kalinowski J."/>
            <person name="Luzhetska M."/>
            <person name="Puhler A."/>
            <person name="Szczepanowski R."/>
            <person name="Bechthold A."/>
            <person name="Ruckert C."/>
        </authorList>
    </citation>
    <scope>NUCLEOTIDE SEQUENCE [LARGE SCALE GENOMIC DNA]</scope>
    <source>
        <strain evidence="18">ATCC 51144 / DSM 44229 / JCM 9112 / NBRC 15066 / NRRL 15764</strain>
    </source>
</reference>
<comment type="subunit">
    <text evidence="6">Homodimer.</text>
</comment>
<comment type="function">
    <text evidence="4">Purine nucleoside enzyme that catalyzes the phosphorolysis of adenosine and inosine nucleosides, yielding D-ribose 1-phosphate and the respective free bases, adenine and hypoxanthine. Also catalyzes the phosphorolysis of S-methyl-5'-thioadenosine into adenine and S-methyl-5-thio-alpha-D-ribose 1-phosphate. Also has adenosine deaminase activity.</text>
</comment>
<keyword evidence="18" id="KW-1185">Reference proteome</keyword>
<evidence type="ECO:0000256" key="6">
    <source>
        <dbReference type="ARBA" id="ARBA00011738"/>
    </source>
</evidence>
<accession>K0K1Q6</accession>
<evidence type="ECO:0000256" key="8">
    <source>
        <dbReference type="ARBA" id="ARBA00022723"/>
    </source>
</evidence>
<name>K0K1Q6_SACES</name>
<evidence type="ECO:0000256" key="9">
    <source>
        <dbReference type="ARBA" id="ARBA00022801"/>
    </source>
</evidence>
<evidence type="ECO:0000256" key="13">
    <source>
        <dbReference type="ARBA" id="ARBA00047989"/>
    </source>
</evidence>
<dbReference type="NCBIfam" id="TIGR00726">
    <property type="entry name" value="peptidoglycan editing factor PgeF"/>
    <property type="match status" value="1"/>
</dbReference>
<dbReference type="STRING" id="1179773.BN6_69030"/>
<dbReference type="Pfam" id="PF02578">
    <property type="entry name" value="Cu-oxidase_4"/>
    <property type="match status" value="1"/>
</dbReference>
<evidence type="ECO:0000256" key="12">
    <source>
        <dbReference type="ARBA" id="ARBA00023008"/>
    </source>
</evidence>
<dbReference type="Proteomes" id="UP000006281">
    <property type="component" value="Chromosome"/>
</dbReference>
<gene>
    <name evidence="17" type="ordered locus">BN6_69030</name>
</gene>
<dbReference type="GO" id="GO:0005507">
    <property type="term" value="F:copper ion binding"/>
    <property type="evidence" value="ECO:0007669"/>
    <property type="project" value="TreeGrafter"/>
</dbReference>
<evidence type="ECO:0000256" key="15">
    <source>
        <dbReference type="ARBA" id="ARBA00049893"/>
    </source>
</evidence>
<evidence type="ECO:0000313" key="18">
    <source>
        <dbReference type="Proteomes" id="UP000006281"/>
    </source>
</evidence>
<keyword evidence="12" id="KW-0186">Copper</keyword>
<comment type="catalytic activity">
    <reaction evidence="14">
        <text>adenosine + phosphate = alpha-D-ribose 1-phosphate + adenine</text>
        <dbReference type="Rhea" id="RHEA:27642"/>
        <dbReference type="ChEBI" id="CHEBI:16335"/>
        <dbReference type="ChEBI" id="CHEBI:16708"/>
        <dbReference type="ChEBI" id="CHEBI:43474"/>
        <dbReference type="ChEBI" id="CHEBI:57720"/>
        <dbReference type="EC" id="2.4.2.1"/>
    </reaction>
    <physiologicalReaction direction="left-to-right" evidence="14">
        <dbReference type="Rhea" id="RHEA:27643"/>
    </physiologicalReaction>
</comment>
<dbReference type="GO" id="GO:0016491">
    <property type="term" value="F:oxidoreductase activity"/>
    <property type="evidence" value="ECO:0007669"/>
    <property type="project" value="UniProtKB-KW"/>
</dbReference>
<evidence type="ECO:0000256" key="16">
    <source>
        <dbReference type="RuleBase" id="RU361274"/>
    </source>
</evidence>
<evidence type="ECO:0000256" key="2">
    <source>
        <dbReference type="ARBA" id="ARBA00001947"/>
    </source>
</evidence>
<dbReference type="PATRIC" id="fig|1179773.3.peg.6976"/>
<comment type="catalytic activity">
    <reaction evidence="1">
        <text>inosine + phosphate = alpha-D-ribose 1-phosphate + hypoxanthine</text>
        <dbReference type="Rhea" id="RHEA:27646"/>
        <dbReference type="ChEBI" id="CHEBI:17368"/>
        <dbReference type="ChEBI" id="CHEBI:17596"/>
        <dbReference type="ChEBI" id="CHEBI:43474"/>
        <dbReference type="ChEBI" id="CHEBI:57720"/>
        <dbReference type="EC" id="2.4.2.1"/>
    </reaction>
    <physiologicalReaction direction="left-to-right" evidence="1">
        <dbReference type="Rhea" id="RHEA:27647"/>
    </physiologicalReaction>
</comment>
<dbReference type="HOGENOM" id="CLU_065784_3_1_11"/>
<dbReference type="GO" id="GO:0017061">
    <property type="term" value="F:S-methyl-5-thioadenosine phosphorylase activity"/>
    <property type="evidence" value="ECO:0007669"/>
    <property type="project" value="UniProtKB-EC"/>
</dbReference>
<dbReference type="FunFam" id="3.60.140.10:FF:000003">
    <property type="entry name" value="Polyphenol oxidase"/>
    <property type="match status" value="1"/>
</dbReference>
<dbReference type="EMBL" id="HE804045">
    <property type="protein sequence ID" value="CCH34140.1"/>
    <property type="molecule type" value="Genomic_DNA"/>
</dbReference>
<keyword evidence="11" id="KW-0560">Oxidoreductase</keyword>
<comment type="catalytic activity">
    <reaction evidence="15">
        <text>S-methyl-5'-thioadenosine + phosphate = 5-(methylsulfanyl)-alpha-D-ribose 1-phosphate + adenine</text>
        <dbReference type="Rhea" id="RHEA:11852"/>
        <dbReference type="ChEBI" id="CHEBI:16708"/>
        <dbReference type="ChEBI" id="CHEBI:17509"/>
        <dbReference type="ChEBI" id="CHEBI:43474"/>
        <dbReference type="ChEBI" id="CHEBI:58533"/>
        <dbReference type="EC" id="2.4.2.28"/>
    </reaction>
    <physiologicalReaction direction="left-to-right" evidence="15">
        <dbReference type="Rhea" id="RHEA:11853"/>
    </physiologicalReaction>
</comment>
<evidence type="ECO:0000256" key="1">
    <source>
        <dbReference type="ARBA" id="ARBA00000553"/>
    </source>
</evidence>
<organism evidence="17 18">
    <name type="scientific">Saccharothrix espanaensis (strain ATCC 51144 / DSM 44229 / JCM 9112 / NBRC 15066 / NRRL 15764)</name>
    <dbReference type="NCBI Taxonomy" id="1179773"/>
    <lineage>
        <taxon>Bacteria</taxon>
        <taxon>Bacillati</taxon>
        <taxon>Actinomycetota</taxon>
        <taxon>Actinomycetes</taxon>
        <taxon>Pseudonocardiales</taxon>
        <taxon>Pseudonocardiaceae</taxon>
        <taxon>Saccharothrix</taxon>
    </lineage>
</organism>
<evidence type="ECO:0000313" key="17">
    <source>
        <dbReference type="EMBL" id="CCH34140.1"/>
    </source>
</evidence>
<protein>
    <recommendedName>
        <fullName evidence="16">Purine nucleoside phosphorylase</fullName>
    </recommendedName>
</protein>